<feature type="compositionally biased region" description="Basic and acidic residues" evidence="1">
    <location>
        <begin position="53"/>
        <end position="62"/>
    </location>
</feature>
<sequence>MQAIVPPPQPQHIGTGLFPAAATMTYQETMKLGDVLAAAMGQNHSRPAAPSRHPQDGADRKVANPLTKPQTSLSPLESLPFDVFLAVLSHPDLNFDYATVRNLRNANSRFYKSVEPDALCPRDTKADFYQIVEGYNQHKDHLVCFRCWKFKGREAFPESQRKGKRGKGSSHVRKQRERWCWECGPGEERKVGLRGVRRGRGRVYWCEQCEEWKPRETRCAVMPWGIVCGDLIRLQTRTSRLEQLPDGVFDRVLGLLGYRDRVFLAATNKGIRKRVGDPAVGGPILERFEFVASVAKRVARENGRLLACYGCWRFKDQNKFSEIQRQLTDLDKSWFFHRRCCACLQLFYGRGSGTEEGKSALLRFKKQGVCYRCKKMRFWDEECEGCAIRDAEVARLARLGALKKQEREQRREVEPVDVLEAEDPGVVDWLDTVGLADPWPWAHSRVPPPVEEVVEVPVVEEDESWDCNLYSLLDDGDDWLVPPEILEWMKTGPGQLCDVEEEAGEEGTVAGGTAEVLSVDEPLPSQTASDAPSVRRGFEVWLVYSRFLGRTHSDASAVMIPPTTNPGSGSGSDESSSTLPPPITTIEAENPELHLQRDVEEATHLRHRTRFLQGEMTVAEQSLYLRIQAFVDRQRHRRGSGGEQQQGRSSRILELVSERLRALGSKMAGRRGDVVV</sequence>
<dbReference type="EMBL" id="JAULSV010000006">
    <property type="protein sequence ID" value="KAK0641295.1"/>
    <property type="molecule type" value="Genomic_DNA"/>
</dbReference>
<evidence type="ECO:0000313" key="3">
    <source>
        <dbReference type="Proteomes" id="UP001174936"/>
    </source>
</evidence>
<accession>A0AA39XYD5</accession>
<evidence type="ECO:0000313" key="2">
    <source>
        <dbReference type="EMBL" id="KAK0641295.1"/>
    </source>
</evidence>
<organism evidence="2 3">
    <name type="scientific">Cercophora newfieldiana</name>
    <dbReference type="NCBI Taxonomy" id="92897"/>
    <lineage>
        <taxon>Eukaryota</taxon>
        <taxon>Fungi</taxon>
        <taxon>Dikarya</taxon>
        <taxon>Ascomycota</taxon>
        <taxon>Pezizomycotina</taxon>
        <taxon>Sordariomycetes</taxon>
        <taxon>Sordariomycetidae</taxon>
        <taxon>Sordariales</taxon>
        <taxon>Lasiosphaeriaceae</taxon>
        <taxon>Cercophora</taxon>
    </lineage>
</organism>
<evidence type="ECO:0008006" key="4">
    <source>
        <dbReference type="Google" id="ProtNLM"/>
    </source>
</evidence>
<proteinExistence type="predicted"/>
<name>A0AA39XYD5_9PEZI</name>
<dbReference type="AlphaFoldDB" id="A0AA39XYD5"/>
<reference evidence="2" key="1">
    <citation type="submission" date="2023-06" db="EMBL/GenBank/DDBJ databases">
        <title>Genome-scale phylogeny and comparative genomics of the fungal order Sordariales.</title>
        <authorList>
            <consortium name="Lawrence Berkeley National Laboratory"/>
            <person name="Hensen N."/>
            <person name="Bonometti L."/>
            <person name="Westerberg I."/>
            <person name="Brannstrom I.O."/>
            <person name="Guillou S."/>
            <person name="Cros-Aarteil S."/>
            <person name="Calhoun S."/>
            <person name="Haridas S."/>
            <person name="Kuo A."/>
            <person name="Mondo S."/>
            <person name="Pangilinan J."/>
            <person name="Riley R."/>
            <person name="Labutti K."/>
            <person name="Andreopoulos B."/>
            <person name="Lipzen A."/>
            <person name="Chen C."/>
            <person name="Yanf M."/>
            <person name="Daum C."/>
            <person name="Ng V."/>
            <person name="Clum A."/>
            <person name="Steindorff A."/>
            <person name="Ohm R."/>
            <person name="Martin F."/>
            <person name="Silar P."/>
            <person name="Natvig D."/>
            <person name="Lalanne C."/>
            <person name="Gautier V."/>
            <person name="Ament-Velasquez S.L."/>
            <person name="Kruys A."/>
            <person name="Hutchinson M.I."/>
            <person name="Powell A.J."/>
            <person name="Barry K."/>
            <person name="Miller A.N."/>
            <person name="Grigoriev I.V."/>
            <person name="Debuchy R."/>
            <person name="Gladieux P."/>
            <person name="Thoren M.H."/>
            <person name="Johannesson H."/>
        </authorList>
    </citation>
    <scope>NUCLEOTIDE SEQUENCE</scope>
    <source>
        <strain evidence="2">SMH2532-1</strain>
    </source>
</reference>
<evidence type="ECO:0000256" key="1">
    <source>
        <dbReference type="SAM" id="MobiDB-lite"/>
    </source>
</evidence>
<protein>
    <recommendedName>
        <fullName evidence="4">F-box domain-containing protein</fullName>
    </recommendedName>
</protein>
<keyword evidence="3" id="KW-1185">Reference proteome</keyword>
<dbReference type="Proteomes" id="UP001174936">
    <property type="component" value="Unassembled WGS sequence"/>
</dbReference>
<feature type="region of interest" description="Disordered" evidence="1">
    <location>
        <begin position="557"/>
        <end position="581"/>
    </location>
</feature>
<comment type="caution">
    <text evidence="2">The sequence shown here is derived from an EMBL/GenBank/DDBJ whole genome shotgun (WGS) entry which is preliminary data.</text>
</comment>
<gene>
    <name evidence="2" type="ORF">B0T16DRAFT_213277</name>
</gene>
<feature type="region of interest" description="Disordered" evidence="1">
    <location>
        <begin position="41"/>
        <end position="71"/>
    </location>
</feature>